<keyword evidence="4" id="KW-0460">Magnesium</keyword>
<feature type="domain" description="PIN" evidence="5">
    <location>
        <begin position="2"/>
        <end position="118"/>
    </location>
</feature>
<sequence length="132" mass="14608">MIVVDSSSVVNALVDEPVNLELLDLLATEELHAPTLIDFEVMSALRGHLLGRKLERSRIGDALDDFTGIHLVRYQMSNLFGDILKLCENFTAYDAAYVVLAQTLDAPLVTSDLKMKAAEKTGVEVRIYRKSA</sequence>
<evidence type="ECO:0000313" key="7">
    <source>
        <dbReference type="Proteomes" id="UP001595891"/>
    </source>
</evidence>
<protein>
    <submittedName>
        <fullName evidence="6">Type II toxin-antitoxin system VapC family toxin</fullName>
    </submittedName>
</protein>
<dbReference type="PANTHER" id="PTHR35901">
    <property type="entry name" value="RIBONUCLEASE VAPC3"/>
    <property type="match status" value="1"/>
</dbReference>
<evidence type="ECO:0000313" key="6">
    <source>
        <dbReference type="EMBL" id="MFC4584534.1"/>
    </source>
</evidence>
<accession>A0ABV9E960</accession>
<evidence type="ECO:0000256" key="2">
    <source>
        <dbReference type="ARBA" id="ARBA00022723"/>
    </source>
</evidence>
<proteinExistence type="predicted"/>
<dbReference type="InterPro" id="IPR044153">
    <property type="entry name" value="PIN_Pae0151-like"/>
</dbReference>
<dbReference type="Pfam" id="PF01850">
    <property type="entry name" value="PIN"/>
    <property type="match status" value="1"/>
</dbReference>
<dbReference type="Gene3D" id="3.40.50.1010">
    <property type="entry name" value="5'-nuclease"/>
    <property type="match status" value="1"/>
</dbReference>
<gene>
    <name evidence="6" type="ORF">ACFO8L_00520</name>
</gene>
<dbReference type="EMBL" id="JBHSFN010000001">
    <property type="protein sequence ID" value="MFC4584534.1"/>
    <property type="molecule type" value="Genomic_DNA"/>
</dbReference>
<dbReference type="PANTHER" id="PTHR35901:SF1">
    <property type="entry name" value="EXONUCLEASE VAPC9"/>
    <property type="match status" value="1"/>
</dbReference>
<keyword evidence="2" id="KW-0479">Metal-binding</keyword>
<dbReference type="RefSeq" id="WP_262841839.1">
    <property type="nucleotide sequence ID" value="NZ_JANZYP010000007.1"/>
</dbReference>
<dbReference type="CDD" id="cd09873">
    <property type="entry name" value="PIN_Pae0151-like"/>
    <property type="match status" value="1"/>
</dbReference>
<keyword evidence="1" id="KW-0540">Nuclease</keyword>
<dbReference type="InterPro" id="IPR002716">
    <property type="entry name" value="PIN_dom"/>
</dbReference>
<keyword evidence="7" id="KW-1185">Reference proteome</keyword>
<reference evidence="7" key="1">
    <citation type="journal article" date="2019" name="Int. J. Syst. Evol. Microbiol.">
        <title>The Global Catalogue of Microorganisms (GCM) 10K type strain sequencing project: providing services to taxonomists for standard genome sequencing and annotation.</title>
        <authorList>
            <consortium name="The Broad Institute Genomics Platform"/>
            <consortium name="The Broad Institute Genome Sequencing Center for Infectious Disease"/>
            <person name="Wu L."/>
            <person name="Ma J."/>
        </authorList>
    </citation>
    <scope>NUCLEOTIDE SEQUENCE [LARGE SCALE GENOMIC DNA]</scope>
    <source>
        <strain evidence="7">CCUG 49560</strain>
    </source>
</reference>
<name>A0ABV9E960_9ACTN</name>
<organism evidence="6 7">
    <name type="scientific">Sphaerisporangium corydalis</name>
    <dbReference type="NCBI Taxonomy" id="1441875"/>
    <lineage>
        <taxon>Bacteria</taxon>
        <taxon>Bacillati</taxon>
        <taxon>Actinomycetota</taxon>
        <taxon>Actinomycetes</taxon>
        <taxon>Streptosporangiales</taxon>
        <taxon>Streptosporangiaceae</taxon>
        <taxon>Sphaerisporangium</taxon>
    </lineage>
</organism>
<evidence type="ECO:0000256" key="4">
    <source>
        <dbReference type="ARBA" id="ARBA00022842"/>
    </source>
</evidence>
<dbReference type="InterPro" id="IPR029060">
    <property type="entry name" value="PIN-like_dom_sf"/>
</dbReference>
<comment type="caution">
    <text evidence="6">The sequence shown here is derived from an EMBL/GenBank/DDBJ whole genome shotgun (WGS) entry which is preliminary data.</text>
</comment>
<evidence type="ECO:0000256" key="1">
    <source>
        <dbReference type="ARBA" id="ARBA00022722"/>
    </source>
</evidence>
<dbReference type="InterPro" id="IPR051619">
    <property type="entry name" value="TypeII_TA_RNase_PINc/VapC"/>
</dbReference>
<dbReference type="Proteomes" id="UP001595891">
    <property type="component" value="Unassembled WGS sequence"/>
</dbReference>
<evidence type="ECO:0000256" key="3">
    <source>
        <dbReference type="ARBA" id="ARBA00022801"/>
    </source>
</evidence>
<keyword evidence="3" id="KW-0378">Hydrolase</keyword>
<dbReference type="SUPFAM" id="SSF88723">
    <property type="entry name" value="PIN domain-like"/>
    <property type="match status" value="1"/>
</dbReference>
<evidence type="ECO:0000259" key="5">
    <source>
        <dbReference type="Pfam" id="PF01850"/>
    </source>
</evidence>